<dbReference type="SMART" id="SM01369">
    <property type="entry name" value="Rb_C"/>
    <property type="match status" value="1"/>
</dbReference>
<accession>A0A3R7WS89</accession>
<dbReference type="Gene3D" id="1.10.472.10">
    <property type="entry name" value="Cyclin-like"/>
    <property type="match status" value="2"/>
</dbReference>
<feature type="domain" description="AAA+ ATPase" evidence="13">
    <location>
        <begin position="1244"/>
        <end position="1396"/>
    </location>
</feature>
<name>A0A3R7WS89_9STRA</name>
<dbReference type="SUPFAM" id="SSF47954">
    <property type="entry name" value="Cyclin-like"/>
    <property type="match status" value="2"/>
</dbReference>
<evidence type="ECO:0000313" key="17">
    <source>
        <dbReference type="EMBL" id="RQM16389.1"/>
    </source>
</evidence>
<dbReference type="SMART" id="SM01368">
    <property type="entry name" value="RB_A"/>
    <property type="match status" value="1"/>
</dbReference>
<feature type="domain" description="Retinoblastoma-associated protein C-terminal" evidence="16">
    <location>
        <begin position="980"/>
        <end position="1097"/>
    </location>
</feature>
<feature type="compositionally biased region" description="Basic residues" evidence="12">
    <location>
        <begin position="430"/>
        <end position="439"/>
    </location>
</feature>
<dbReference type="Pfam" id="PF01857">
    <property type="entry name" value="RB_B"/>
    <property type="match status" value="1"/>
</dbReference>
<evidence type="ECO:0000259" key="15">
    <source>
        <dbReference type="SMART" id="SM01368"/>
    </source>
</evidence>
<evidence type="ECO:0000256" key="7">
    <source>
        <dbReference type="ARBA" id="ARBA00023015"/>
    </source>
</evidence>
<comment type="subcellular location">
    <subcellularLocation>
        <location evidence="1">Nucleus</location>
    </subcellularLocation>
</comment>
<comment type="caution">
    <text evidence="17">The sequence shown here is derived from an EMBL/GenBank/DDBJ whole genome shotgun (WGS) entry which is preliminary data.</text>
</comment>
<dbReference type="FunFam" id="3.40.50.300:FF:000680">
    <property type="entry name" value="pachytene checkpoint protein 2 homolog"/>
    <property type="match status" value="1"/>
</dbReference>
<feature type="region of interest" description="Disordered" evidence="12">
    <location>
        <begin position="1065"/>
        <end position="1085"/>
    </location>
</feature>
<dbReference type="SUPFAM" id="SSF52540">
    <property type="entry name" value="P-loop containing nucleoside triphosphate hydrolases"/>
    <property type="match status" value="1"/>
</dbReference>
<evidence type="ECO:0000256" key="8">
    <source>
        <dbReference type="ARBA" id="ARBA00023163"/>
    </source>
</evidence>
<comment type="similarity">
    <text evidence="2">Belongs to the AAA ATPase family. PCH2 subfamily.</text>
</comment>
<evidence type="ECO:0000256" key="9">
    <source>
        <dbReference type="ARBA" id="ARBA00023242"/>
    </source>
</evidence>
<dbReference type="InterPro" id="IPR002720">
    <property type="entry name" value="RB_A"/>
</dbReference>
<dbReference type="InterPro" id="IPR027417">
    <property type="entry name" value="P-loop_NTPase"/>
</dbReference>
<dbReference type="Gene3D" id="3.40.50.300">
    <property type="entry name" value="P-loop containing nucleotide triphosphate hydrolases"/>
    <property type="match status" value="1"/>
</dbReference>
<dbReference type="InterPro" id="IPR002719">
    <property type="entry name" value="RB_B"/>
</dbReference>
<dbReference type="CDD" id="cd20548">
    <property type="entry name" value="CYCLIN_RB-like"/>
    <property type="match status" value="1"/>
</dbReference>
<organism evidence="17 18">
    <name type="scientific">Peronospora effusa</name>
    <dbReference type="NCBI Taxonomy" id="542832"/>
    <lineage>
        <taxon>Eukaryota</taxon>
        <taxon>Sar</taxon>
        <taxon>Stramenopiles</taxon>
        <taxon>Oomycota</taxon>
        <taxon>Peronosporomycetes</taxon>
        <taxon>Peronosporales</taxon>
        <taxon>Peronosporaceae</taxon>
        <taxon>Peronospora</taxon>
    </lineage>
</organism>
<evidence type="ECO:0000256" key="3">
    <source>
        <dbReference type="ARBA" id="ARBA00009475"/>
    </source>
</evidence>
<keyword evidence="7" id="KW-0805">Transcription regulation</keyword>
<keyword evidence="10" id="KW-0469">Meiosis</keyword>
<dbReference type="GO" id="GO:0051598">
    <property type="term" value="P:meiotic recombination checkpoint signaling"/>
    <property type="evidence" value="ECO:0007669"/>
    <property type="project" value="TreeGrafter"/>
</dbReference>
<dbReference type="GO" id="GO:0016887">
    <property type="term" value="F:ATP hydrolysis activity"/>
    <property type="evidence" value="ECO:0007669"/>
    <property type="project" value="InterPro"/>
</dbReference>
<feature type="compositionally biased region" description="Low complexity" evidence="12">
    <location>
        <begin position="380"/>
        <end position="395"/>
    </location>
</feature>
<dbReference type="Pfam" id="PF08934">
    <property type="entry name" value="Rb_C"/>
    <property type="match status" value="1"/>
</dbReference>
<dbReference type="Pfam" id="PF11934">
    <property type="entry name" value="DUF3452"/>
    <property type="match status" value="1"/>
</dbReference>
<evidence type="ECO:0000256" key="1">
    <source>
        <dbReference type="ARBA" id="ARBA00004123"/>
    </source>
</evidence>
<feature type="region of interest" description="Disordered" evidence="12">
    <location>
        <begin position="414"/>
        <end position="443"/>
    </location>
</feature>
<dbReference type="Proteomes" id="UP000286097">
    <property type="component" value="Unassembled WGS sequence"/>
</dbReference>
<evidence type="ECO:0000256" key="6">
    <source>
        <dbReference type="ARBA" id="ARBA00022840"/>
    </source>
</evidence>
<evidence type="ECO:0000259" key="16">
    <source>
        <dbReference type="SMART" id="SM01369"/>
    </source>
</evidence>
<dbReference type="Pfam" id="PF23242">
    <property type="entry name" value="AAA_lid_TRIP13_C"/>
    <property type="match status" value="1"/>
</dbReference>
<proteinExistence type="inferred from homology"/>
<evidence type="ECO:0000256" key="5">
    <source>
        <dbReference type="ARBA" id="ARBA00022741"/>
    </source>
</evidence>
<keyword evidence="11" id="KW-0131">Cell cycle</keyword>
<evidence type="ECO:0000256" key="4">
    <source>
        <dbReference type="ARBA" id="ARBA00022491"/>
    </source>
</evidence>
<dbReference type="GO" id="GO:0005694">
    <property type="term" value="C:chromosome"/>
    <property type="evidence" value="ECO:0007669"/>
    <property type="project" value="TreeGrafter"/>
</dbReference>
<dbReference type="InterPro" id="IPR003593">
    <property type="entry name" value="AAA+_ATPase"/>
</dbReference>
<gene>
    <name evidence="17" type="ORF">DD237_005952</name>
</gene>
<keyword evidence="8" id="KW-0804">Transcription</keyword>
<feature type="region of interest" description="Disordered" evidence="12">
    <location>
        <begin position="552"/>
        <end position="575"/>
    </location>
</feature>
<evidence type="ECO:0000259" key="14">
    <source>
        <dbReference type="SMART" id="SM01367"/>
    </source>
</evidence>
<dbReference type="GO" id="GO:0005524">
    <property type="term" value="F:ATP binding"/>
    <property type="evidence" value="ECO:0007669"/>
    <property type="project" value="UniProtKB-KW"/>
</dbReference>
<evidence type="ECO:0008006" key="19">
    <source>
        <dbReference type="Google" id="ProtNLM"/>
    </source>
</evidence>
<dbReference type="EMBL" id="QKXF01000119">
    <property type="protein sequence ID" value="RQM16389.1"/>
    <property type="molecule type" value="Genomic_DNA"/>
</dbReference>
<dbReference type="GO" id="GO:0005634">
    <property type="term" value="C:nucleus"/>
    <property type="evidence" value="ECO:0007669"/>
    <property type="project" value="UniProtKB-SubCell"/>
</dbReference>
<dbReference type="InterPro" id="IPR024599">
    <property type="entry name" value="RB_N"/>
</dbReference>
<evidence type="ECO:0000256" key="12">
    <source>
        <dbReference type="SAM" id="MobiDB-lite"/>
    </source>
</evidence>
<feature type="region of interest" description="Disordered" evidence="12">
    <location>
        <begin position="374"/>
        <end position="399"/>
    </location>
</feature>
<keyword evidence="6" id="KW-0067">ATP-binding</keyword>
<dbReference type="VEuPathDB" id="FungiDB:DD237_005952"/>
<dbReference type="InterPro" id="IPR044539">
    <property type="entry name" value="Pch2-like"/>
</dbReference>
<dbReference type="Pfam" id="PF01858">
    <property type="entry name" value="RB_A"/>
    <property type="match status" value="1"/>
</dbReference>
<evidence type="ECO:0000313" key="18">
    <source>
        <dbReference type="Proteomes" id="UP000286097"/>
    </source>
</evidence>
<dbReference type="Gene3D" id="1.10.472.140">
    <property type="match status" value="1"/>
</dbReference>
<dbReference type="SMART" id="SM00382">
    <property type="entry name" value="AAA"/>
    <property type="match status" value="1"/>
</dbReference>
<dbReference type="InterPro" id="IPR036915">
    <property type="entry name" value="Cyclin-like_sf"/>
</dbReference>
<dbReference type="GO" id="GO:0007131">
    <property type="term" value="P:reciprocal meiotic recombination"/>
    <property type="evidence" value="ECO:0007669"/>
    <property type="project" value="TreeGrafter"/>
</dbReference>
<dbReference type="SMART" id="SM01367">
    <property type="entry name" value="DUF3452"/>
    <property type="match status" value="1"/>
</dbReference>
<dbReference type="Pfam" id="PF00004">
    <property type="entry name" value="AAA"/>
    <property type="match status" value="1"/>
</dbReference>
<dbReference type="InterPro" id="IPR003960">
    <property type="entry name" value="ATPase_AAA_CS"/>
</dbReference>
<dbReference type="InterPro" id="IPR003959">
    <property type="entry name" value="ATPase_AAA_core"/>
</dbReference>
<feature type="domain" description="Retinoblastoma-associated protein A-box" evidence="15">
    <location>
        <begin position="475"/>
        <end position="700"/>
    </location>
</feature>
<keyword evidence="9" id="KW-0539">Nucleus</keyword>
<keyword evidence="5" id="KW-0547">Nucleotide-binding</keyword>
<dbReference type="CDD" id="cd19508">
    <property type="entry name" value="RecA-like_Pch2-like"/>
    <property type="match status" value="1"/>
</dbReference>
<keyword evidence="4" id="KW-0678">Repressor</keyword>
<evidence type="ECO:0000256" key="10">
    <source>
        <dbReference type="ARBA" id="ARBA00023254"/>
    </source>
</evidence>
<protein>
    <recommendedName>
        <fullName evidence="19">AAA+ ATPase domain-containing protein</fullName>
    </recommendedName>
</protein>
<dbReference type="PANTHER" id="PTHR45991">
    <property type="entry name" value="PACHYTENE CHECKPOINT PROTEIN 2"/>
    <property type="match status" value="1"/>
</dbReference>
<sequence>MAGTLSRFFTSTSTSGAFAHIRNDAKLLHHSQNLYNQILPSTPCMNTNESNARSEENEPDKIWALVAVVATGMTQEIHQEKEQDGKKNEMILQWHLVQLLAEAGVGLQEFLLYFTSLFNRLLLDPDLLTATTLLKEEFTIATLLFEKYCVIQESFSTLETRNQFQLSIDPEPEHFVANQEQNKDLKRRTRHHTLFEGGWLLFLLAKRRLGDHYAGLGQLYHLLLATLHLVIVNSQVSHVTVEAEVAAALSAMGALGNEKVTPVIPETSEKKSAQILEALCAAPKVDPMDVLRASEHLKLVLQQLREEGVLQKEAGEHTMLSRTLFADAVLEANVARLSEKYKEDYLDGCGKLDERFYLNAHVRRVIMGPNLAVRTDNETGDSNSNTTSSGTLKTSRSTTHIMSSPVRRNIMARRRDSSSTPVTREMMTPPRHRQQHGRGKNSPLMHSWQWQGSPGEMRFFPASASPRPSPNLMRTPVTSAVETNNWVRGTLSSTMLTPVTLQLRQFFSDCAMDPTERITHVLHEQSKLLLAARNTGRVTLGSMCSTTAMAIDDDHDDDANESGNSQNASFSSGVDDSLKRTKNLAVVLFYRVLEPLLMSERKRLRNKDFSKLLNNKVFLAALFACSAEVVLKAHSLITISYPFLLQHLHVNAFHFVTTSESFVKYAPNLPSALKKHMGDVKNRILDSLVWKSDSALYQLLSKARHHSASGPAPVSLTDRLNGQVGTSTIGTVSHAPVLRLFYRMVLSRAASRVYQLGNILGLDSTDQNQIWTAVKECIVSHQCLLRDRHLDLIVLCNIYAVCKVSRGPTVSKAAATMSFKRLLACYKQLNQRIPTGTSASTEGVTHGIILENENSRGDIIKFYNRCYITPMKVFILQFQYQESQMAAADAVVAEASGTLQVLTPGFTSSNGAMGLAASTSDAESIAQAASEAVQKIFQGHSNSSNPISDRSSVLLSTPPRPIRHGARSSPFVSSPAVLALQMFTSAEVQTLPVSMNQTSPKRVKSTNVFMSPLQQVRLDRRSQLTPRSHALYAIGESPARDLALINRAVNTAPANLRRTRAPNLVMDSDNEPEDTSTSSDVTPVPMNDEVRHVHVEVNMKQESVVDYEQVRVAVADYLGTTCAFFTKGSVALAENSQLSAHLNRIDITEIDGKKSDDNEETVLRSNAHLFVHVFKLSDEAPAEETADDDESVTTCQQTMLPAVAFDGLWDSLIFDSSVKKNVLDYAMTAMLFSDSKVNPHIISWNRVVLLHGPPGTGKTSLCKSLAQKLSIRLSSRYPNAVLLEINAHSLFSKWFSESGKLVMKLFRQIQELVEDEESFICVMIDEVESLTAARKSAVSGSEPSDAIRVVNALLTQLDMFKRHSNVLILTTSNITEAIDVAFVDRADIKQYIGLPSCHARFEILRSCVEELNRVNILRPSMQPLFTYQEILRRRSMREWIVDEMTSPPGAENGSGDLELSIQLLQAAEMAEGFSGRALRKLPFQAHAFFVQTHNPSVAEFIYYLIQTISRETKQKQQLSMG</sequence>
<dbReference type="Pfam" id="PF23563">
    <property type="entry name" value="TRIP13_N"/>
    <property type="match status" value="1"/>
</dbReference>
<evidence type="ECO:0000256" key="2">
    <source>
        <dbReference type="ARBA" id="ARBA00007271"/>
    </source>
</evidence>
<dbReference type="PROSITE" id="PS00674">
    <property type="entry name" value="AAA"/>
    <property type="match status" value="1"/>
</dbReference>
<reference evidence="17 18" key="1">
    <citation type="submission" date="2018-06" db="EMBL/GenBank/DDBJ databases">
        <title>Comparative genomics of downy mildews reveals potential adaptations to biotrophy.</title>
        <authorList>
            <person name="Fletcher K."/>
            <person name="Klosterman S.J."/>
            <person name="Derevnina L."/>
            <person name="Martin F."/>
            <person name="Koike S."/>
            <person name="Reyes Chin-Wo S."/>
            <person name="Mou B."/>
            <person name="Michelmore R."/>
        </authorList>
    </citation>
    <scope>NUCLEOTIDE SEQUENCE [LARGE SCALE GENOMIC DNA]</scope>
    <source>
        <strain evidence="17 18">R13</strain>
    </source>
</reference>
<dbReference type="PANTHER" id="PTHR45991:SF1">
    <property type="entry name" value="PACHYTENE CHECKPOINT PROTEIN 2 HOMOLOG"/>
    <property type="match status" value="1"/>
</dbReference>
<feature type="domain" description="Retinoblastoma-associated protein N-terminal" evidence="14">
    <location>
        <begin position="75"/>
        <end position="233"/>
    </location>
</feature>
<dbReference type="InterPro" id="IPR058249">
    <property type="entry name" value="Pch2_C"/>
</dbReference>
<evidence type="ECO:0000256" key="11">
    <source>
        <dbReference type="ARBA" id="ARBA00023306"/>
    </source>
</evidence>
<comment type="similarity">
    <text evidence="3">Belongs to the retinoblastoma protein (RB) family.</text>
</comment>
<evidence type="ECO:0000259" key="13">
    <source>
        <dbReference type="SMART" id="SM00382"/>
    </source>
</evidence>
<feature type="compositionally biased region" description="Polar residues" evidence="12">
    <location>
        <begin position="561"/>
        <end position="574"/>
    </location>
</feature>
<dbReference type="InterPro" id="IPR015030">
    <property type="entry name" value="RB_C"/>
</dbReference>